<feature type="region of interest" description="Disordered" evidence="1">
    <location>
        <begin position="25"/>
        <end position="90"/>
    </location>
</feature>
<dbReference type="EMBL" id="JAACNO010000730">
    <property type="protein sequence ID" value="KAF4145445.1"/>
    <property type="molecule type" value="Genomic_DNA"/>
</dbReference>
<gene>
    <name evidence="2" type="ORF">GN244_ATG11112</name>
    <name evidence="3" type="ORF">GN958_ATG05365</name>
</gene>
<keyword evidence="4" id="KW-1185">Reference proteome</keyword>
<name>A0A833SRX3_PHYIN</name>
<evidence type="ECO:0000313" key="2">
    <source>
        <dbReference type="EMBL" id="KAF4036868.1"/>
    </source>
</evidence>
<dbReference type="Proteomes" id="UP000704712">
    <property type="component" value="Unassembled WGS sequence"/>
</dbReference>
<feature type="compositionally biased region" description="Basic and acidic residues" evidence="1">
    <location>
        <begin position="25"/>
        <end position="47"/>
    </location>
</feature>
<evidence type="ECO:0000313" key="3">
    <source>
        <dbReference type="EMBL" id="KAF4145445.1"/>
    </source>
</evidence>
<accession>A0A833SRX3</accession>
<evidence type="ECO:0000256" key="1">
    <source>
        <dbReference type="SAM" id="MobiDB-lite"/>
    </source>
</evidence>
<protein>
    <submittedName>
        <fullName evidence="2">Uncharacterized protein</fullName>
    </submittedName>
</protein>
<proteinExistence type="predicted"/>
<evidence type="ECO:0000313" key="4">
    <source>
        <dbReference type="Proteomes" id="UP000602510"/>
    </source>
</evidence>
<comment type="caution">
    <text evidence="2">The sequence shown here is derived from an EMBL/GenBank/DDBJ whole genome shotgun (WGS) entry which is preliminary data.</text>
</comment>
<feature type="compositionally biased region" description="Acidic residues" evidence="1">
    <location>
        <begin position="80"/>
        <end position="90"/>
    </location>
</feature>
<dbReference type="AlphaFoldDB" id="A0A833SRX3"/>
<reference evidence="2" key="1">
    <citation type="submission" date="2020-04" db="EMBL/GenBank/DDBJ databases">
        <title>Hybrid Assembly of Korean Phytophthora infestans isolates.</title>
        <authorList>
            <person name="Prokchorchik M."/>
            <person name="Lee Y."/>
            <person name="Seo J."/>
            <person name="Cho J.-H."/>
            <person name="Park Y.-E."/>
            <person name="Jang D.-C."/>
            <person name="Im J.-S."/>
            <person name="Choi J.-G."/>
            <person name="Park H.-J."/>
            <person name="Lee G.-B."/>
            <person name="Lee Y.-G."/>
            <person name="Hong S.-Y."/>
            <person name="Cho K."/>
            <person name="Sohn K.H."/>
        </authorList>
    </citation>
    <scope>NUCLEOTIDE SEQUENCE</scope>
    <source>
        <strain evidence="2">KR_1_A1</strain>
        <strain evidence="3">KR_2_A2</strain>
    </source>
</reference>
<sequence length="103" mass="11557">MKQRSQVNATAIFRVVVTATVDVKNDVRDGSDSGRRDDARNQPRDTLAEASLTDTVLSLNGNSQHYDYDGDDTDHNAEHDCDEPDNVDDTREDEEQYLANVNE</sequence>
<organism evidence="2 4">
    <name type="scientific">Phytophthora infestans</name>
    <name type="common">Potato late blight agent</name>
    <name type="synonym">Botrytis infestans</name>
    <dbReference type="NCBI Taxonomy" id="4787"/>
    <lineage>
        <taxon>Eukaryota</taxon>
        <taxon>Sar</taxon>
        <taxon>Stramenopiles</taxon>
        <taxon>Oomycota</taxon>
        <taxon>Peronosporomycetes</taxon>
        <taxon>Peronosporales</taxon>
        <taxon>Peronosporaceae</taxon>
        <taxon>Phytophthora</taxon>
    </lineage>
</organism>
<dbReference type="EMBL" id="WSZM01000260">
    <property type="protein sequence ID" value="KAF4036868.1"/>
    <property type="molecule type" value="Genomic_DNA"/>
</dbReference>
<feature type="compositionally biased region" description="Polar residues" evidence="1">
    <location>
        <begin position="52"/>
        <end position="65"/>
    </location>
</feature>
<dbReference type="Proteomes" id="UP000602510">
    <property type="component" value="Unassembled WGS sequence"/>
</dbReference>